<feature type="transmembrane region" description="Helical" evidence="1">
    <location>
        <begin position="137"/>
        <end position="159"/>
    </location>
</feature>
<sequence length="193" mass="21308">MRGVAAIVHWDIVRRTRDRRVFLTRLGYVTALAFILASTVAGCFFQGSTSVQHKPPAYDLFVAISFLQLTTITFLTPLSMADLLPNEQRRGTLEPLLLRKSGMALLFTVGAYFTLMTLTPLPLLVLVRAFIPWSNSGWSGPLSLFLCVAISWLTVAYLIHQQNVASFDAAFGRMPSERIPAVRVVNHSAPSGV</sequence>
<feature type="transmembrane region" description="Helical" evidence="1">
    <location>
        <begin position="60"/>
        <end position="84"/>
    </location>
</feature>
<keyword evidence="3" id="KW-1185">Reference proteome</keyword>
<dbReference type="AlphaFoldDB" id="A0A518AYL1"/>
<organism evidence="2 3">
    <name type="scientific">Kolteria novifilia</name>
    <dbReference type="NCBI Taxonomy" id="2527975"/>
    <lineage>
        <taxon>Bacteria</taxon>
        <taxon>Pseudomonadati</taxon>
        <taxon>Planctomycetota</taxon>
        <taxon>Planctomycetia</taxon>
        <taxon>Kolteriales</taxon>
        <taxon>Kolteriaceae</taxon>
        <taxon>Kolteria</taxon>
    </lineage>
</organism>
<evidence type="ECO:0000256" key="1">
    <source>
        <dbReference type="SAM" id="Phobius"/>
    </source>
</evidence>
<gene>
    <name evidence="2" type="ORF">Pan216_06440</name>
</gene>
<protein>
    <submittedName>
        <fullName evidence="2">Uncharacterized protein</fullName>
    </submittedName>
</protein>
<proteinExistence type="predicted"/>
<dbReference type="KEGG" id="knv:Pan216_06440"/>
<keyword evidence="1" id="KW-0472">Membrane</keyword>
<reference evidence="2 3" key="1">
    <citation type="submission" date="2019-02" db="EMBL/GenBank/DDBJ databases">
        <title>Deep-cultivation of Planctomycetes and their phenomic and genomic characterization uncovers novel biology.</title>
        <authorList>
            <person name="Wiegand S."/>
            <person name="Jogler M."/>
            <person name="Boedeker C."/>
            <person name="Pinto D."/>
            <person name="Vollmers J."/>
            <person name="Rivas-Marin E."/>
            <person name="Kohn T."/>
            <person name="Peeters S.H."/>
            <person name="Heuer A."/>
            <person name="Rast P."/>
            <person name="Oberbeckmann S."/>
            <person name="Bunk B."/>
            <person name="Jeske O."/>
            <person name="Meyerdierks A."/>
            <person name="Storesund J.E."/>
            <person name="Kallscheuer N."/>
            <person name="Luecker S."/>
            <person name="Lage O.M."/>
            <person name="Pohl T."/>
            <person name="Merkel B.J."/>
            <person name="Hornburger P."/>
            <person name="Mueller R.-W."/>
            <person name="Bruemmer F."/>
            <person name="Labrenz M."/>
            <person name="Spormann A.M."/>
            <person name="Op den Camp H."/>
            <person name="Overmann J."/>
            <person name="Amann R."/>
            <person name="Jetten M.S.M."/>
            <person name="Mascher T."/>
            <person name="Medema M.H."/>
            <person name="Devos D.P."/>
            <person name="Kaster A.-K."/>
            <person name="Ovreas L."/>
            <person name="Rohde M."/>
            <person name="Galperin M.Y."/>
            <person name="Jogler C."/>
        </authorList>
    </citation>
    <scope>NUCLEOTIDE SEQUENCE [LARGE SCALE GENOMIC DNA]</scope>
    <source>
        <strain evidence="2 3">Pan216</strain>
    </source>
</reference>
<keyword evidence="1" id="KW-1133">Transmembrane helix</keyword>
<name>A0A518AYL1_9BACT</name>
<dbReference type="RefSeq" id="WP_145254679.1">
    <property type="nucleotide sequence ID" value="NZ_CP036279.1"/>
</dbReference>
<feature type="transmembrane region" description="Helical" evidence="1">
    <location>
        <begin position="105"/>
        <end position="131"/>
    </location>
</feature>
<feature type="transmembrane region" description="Helical" evidence="1">
    <location>
        <begin position="26"/>
        <end position="48"/>
    </location>
</feature>
<dbReference type="Proteomes" id="UP000317093">
    <property type="component" value="Chromosome"/>
</dbReference>
<dbReference type="EMBL" id="CP036279">
    <property type="protein sequence ID" value="QDU59811.1"/>
    <property type="molecule type" value="Genomic_DNA"/>
</dbReference>
<evidence type="ECO:0000313" key="2">
    <source>
        <dbReference type="EMBL" id="QDU59811.1"/>
    </source>
</evidence>
<evidence type="ECO:0000313" key="3">
    <source>
        <dbReference type="Proteomes" id="UP000317093"/>
    </source>
</evidence>
<keyword evidence="1" id="KW-0812">Transmembrane</keyword>
<accession>A0A518AYL1</accession>